<evidence type="ECO:0000313" key="2">
    <source>
        <dbReference type="EMBL" id="RZD16635.1"/>
    </source>
</evidence>
<evidence type="ECO:0000256" key="1">
    <source>
        <dbReference type="SAM" id="Coils"/>
    </source>
</evidence>
<feature type="coiled-coil region" evidence="1">
    <location>
        <begin position="110"/>
        <end position="138"/>
    </location>
</feature>
<organism evidence="2 3">
    <name type="scientific">Acididesulfobacter guangdongensis</name>
    <dbReference type="NCBI Taxonomy" id="2597225"/>
    <lineage>
        <taxon>Bacteria</taxon>
        <taxon>Deltaproteobacteria</taxon>
        <taxon>Candidatus Acidulodesulfobacterales</taxon>
        <taxon>Candidatus Acididesulfobacter</taxon>
    </lineage>
</organism>
<keyword evidence="1" id="KW-0175">Coiled coil</keyword>
<protein>
    <submittedName>
        <fullName evidence="2">Uncharacterized protein</fullName>
    </submittedName>
</protein>
<gene>
    <name evidence="2" type="ORF">EVJ46_06400</name>
</gene>
<proteinExistence type="predicted"/>
<dbReference type="EMBL" id="SGBC01000002">
    <property type="protein sequence ID" value="RZD16635.1"/>
    <property type="molecule type" value="Genomic_DNA"/>
</dbReference>
<evidence type="ECO:0000313" key="3">
    <source>
        <dbReference type="Proteomes" id="UP000316562"/>
    </source>
</evidence>
<comment type="caution">
    <text evidence="2">The sequence shown here is derived from an EMBL/GenBank/DDBJ whole genome shotgun (WGS) entry which is preliminary data.</text>
</comment>
<dbReference type="AlphaFoldDB" id="A0A519BH89"/>
<reference evidence="2 3" key="1">
    <citation type="journal article" date="2019" name="ISME J.">
        <title>Insights into ecological role of a new deltaproteobacterial order Candidatus Acidulodesulfobacterales by metagenomics and metatranscriptomics.</title>
        <authorList>
            <person name="Tan S."/>
            <person name="Liu J."/>
            <person name="Fang Y."/>
            <person name="Hedlund B.P."/>
            <person name="Lian Z.H."/>
            <person name="Huang L.Y."/>
            <person name="Li J.T."/>
            <person name="Huang L.N."/>
            <person name="Li W.J."/>
            <person name="Jiang H.C."/>
            <person name="Dong H.L."/>
            <person name="Shu W.S."/>
        </authorList>
    </citation>
    <scope>NUCLEOTIDE SEQUENCE [LARGE SCALE GENOMIC DNA]</scope>
    <source>
        <strain evidence="2">AP2</strain>
    </source>
</reference>
<accession>A0A519BH89</accession>
<dbReference type="Proteomes" id="UP000316562">
    <property type="component" value="Unassembled WGS sequence"/>
</dbReference>
<name>A0A519BH89_ACIG2</name>
<sequence>MANVILFLLLISGVVLILYGLREYIDAGNIYNTFAVKNNIIGYGKAEGLYLIATENYYLVAGRKVRSKKKAIKEFFELINKNELLPPDMYFKVIRAKGTTLNKEIEQEGRDFAESLIKRAQKEREKELEKELEIKNNENIINNQKFIQTEQKTVKVKRR</sequence>